<accession>A0A8R7V782</accession>
<protein>
    <submittedName>
        <fullName evidence="1">Uncharacterized protein</fullName>
    </submittedName>
</protein>
<evidence type="ECO:0000313" key="1">
    <source>
        <dbReference type="EnsemblPlants" id="TuG1812G0700003479.01.T06.cds400542"/>
    </source>
</evidence>
<dbReference type="AlphaFoldDB" id="A0A8R7V782"/>
<gene>
    <name evidence="1" type="primary">LOC125526027</name>
</gene>
<reference evidence="2" key="1">
    <citation type="journal article" date="2013" name="Nature">
        <title>Draft genome of the wheat A-genome progenitor Triticum urartu.</title>
        <authorList>
            <person name="Ling H.Q."/>
            <person name="Zhao S."/>
            <person name="Liu D."/>
            <person name="Wang J."/>
            <person name="Sun H."/>
            <person name="Zhang C."/>
            <person name="Fan H."/>
            <person name="Li D."/>
            <person name="Dong L."/>
            <person name="Tao Y."/>
            <person name="Gao C."/>
            <person name="Wu H."/>
            <person name="Li Y."/>
            <person name="Cui Y."/>
            <person name="Guo X."/>
            <person name="Zheng S."/>
            <person name="Wang B."/>
            <person name="Yu K."/>
            <person name="Liang Q."/>
            <person name="Yang W."/>
            <person name="Lou X."/>
            <person name="Chen J."/>
            <person name="Feng M."/>
            <person name="Jian J."/>
            <person name="Zhang X."/>
            <person name="Luo G."/>
            <person name="Jiang Y."/>
            <person name="Liu J."/>
            <person name="Wang Z."/>
            <person name="Sha Y."/>
            <person name="Zhang B."/>
            <person name="Wu H."/>
            <person name="Tang D."/>
            <person name="Shen Q."/>
            <person name="Xue P."/>
            <person name="Zou S."/>
            <person name="Wang X."/>
            <person name="Liu X."/>
            <person name="Wang F."/>
            <person name="Yang Y."/>
            <person name="An X."/>
            <person name="Dong Z."/>
            <person name="Zhang K."/>
            <person name="Zhang X."/>
            <person name="Luo M.C."/>
            <person name="Dvorak J."/>
            <person name="Tong Y."/>
            <person name="Wang J."/>
            <person name="Yang H."/>
            <person name="Li Z."/>
            <person name="Wang D."/>
            <person name="Zhang A."/>
            <person name="Wang J."/>
        </authorList>
    </citation>
    <scope>NUCLEOTIDE SEQUENCE</scope>
    <source>
        <strain evidence="2">cv. G1812</strain>
    </source>
</reference>
<sequence length="100" mass="11012">MLDPVRKGGIQRSRWRRSQSLVAALQVLPPPPQGQGEGRCLCGSSAARSEDCCVQPAQECQEVLLGDVSHGACFCHDFLRLDFMDLGVEKLWAVVHGFRC</sequence>
<organism evidence="1 2">
    <name type="scientific">Triticum urartu</name>
    <name type="common">Red wild einkorn</name>
    <name type="synonym">Crithodium urartu</name>
    <dbReference type="NCBI Taxonomy" id="4572"/>
    <lineage>
        <taxon>Eukaryota</taxon>
        <taxon>Viridiplantae</taxon>
        <taxon>Streptophyta</taxon>
        <taxon>Embryophyta</taxon>
        <taxon>Tracheophyta</taxon>
        <taxon>Spermatophyta</taxon>
        <taxon>Magnoliopsida</taxon>
        <taxon>Liliopsida</taxon>
        <taxon>Poales</taxon>
        <taxon>Poaceae</taxon>
        <taxon>BOP clade</taxon>
        <taxon>Pooideae</taxon>
        <taxon>Triticodae</taxon>
        <taxon>Triticeae</taxon>
        <taxon>Triticinae</taxon>
        <taxon>Triticum</taxon>
    </lineage>
</organism>
<evidence type="ECO:0000313" key="2">
    <source>
        <dbReference type="Proteomes" id="UP000015106"/>
    </source>
</evidence>
<reference evidence="1" key="3">
    <citation type="submission" date="2022-06" db="UniProtKB">
        <authorList>
            <consortium name="EnsemblPlants"/>
        </authorList>
    </citation>
    <scope>IDENTIFICATION</scope>
</reference>
<dbReference type="Gramene" id="TuG1812G0700003479.01.T06">
    <property type="protein sequence ID" value="TuG1812G0700003479.01.T06.cds400542"/>
    <property type="gene ID" value="TuG1812G0700003479.01"/>
</dbReference>
<name>A0A8R7V782_TRIUA</name>
<reference evidence="1" key="2">
    <citation type="submission" date="2018-03" db="EMBL/GenBank/DDBJ databases">
        <title>The Triticum urartu genome reveals the dynamic nature of wheat genome evolution.</title>
        <authorList>
            <person name="Ling H."/>
            <person name="Ma B."/>
            <person name="Shi X."/>
            <person name="Liu H."/>
            <person name="Dong L."/>
            <person name="Sun H."/>
            <person name="Cao Y."/>
            <person name="Gao Q."/>
            <person name="Zheng S."/>
            <person name="Li Y."/>
            <person name="Yu Y."/>
            <person name="Du H."/>
            <person name="Qi M."/>
            <person name="Li Y."/>
            <person name="Yu H."/>
            <person name="Cui Y."/>
            <person name="Wang N."/>
            <person name="Chen C."/>
            <person name="Wu H."/>
            <person name="Zhao Y."/>
            <person name="Zhang J."/>
            <person name="Li Y."/>
            <person name="Zhou W."/>
            <person name="Zhang B."/>
            <person name="Hu W."/>
            <person name="Eijk M."/>
            <person name="Tang J."/>
            <person name="Witsenboer H."/>
            <person name="Zhao S."/>
            <person name="Li Z."/>
            <person name="Zhang A."/>
            <person name="Wang D."/>
            <person name="Liang C."/>
        </authorList>
    </citation>
    <scope>NUCLEOTIDE SEQUENCE [LARGE SCALE GENOMIC DNA]</scope>
    <source>
        <strain evidence="1">cv. G1812</strain>
    </source>
</reference>
<dbReference type="EnsemblPlants" id="TuG1812G0700003479.01.T06">
    <property type="protein sequence ID" value="TuG1812G0700003479.01.T06.cds400542"/>
    <property type="gene ID" value="TuG1812G0700003479.01"/>
</dbReference>
<dbReference type="Proteomes" id="UP000015106">
    <property type="component" value="Chromosome 7"/>
</dbReference>
<keyword evidence="2" id="KW-1185">Reference proteome</keyword>
<proteinExistence type="predicted"/>